<dbReference type="OrthoDB" id="359029at2"/>
<keyword evidence="5" id="KW-1185">Reference proteome</keyword>
<protein>
    <recommendedName>
        <fullName evidence="6">TIGR03943 family protein</fullName>
    </recommendedName>
</protein>
<dbReference type="InterPro" id="IPR048447">
    <property type="entry name" value="DUF1980_C"/>
</dbReference>
<proteinExistence type="predicted"/>
<name>G7GYH5_9ACTN</name>
<dbReference type="EMBL" id="BAEE01000013">
    <property type="protein sequence ID" value="GAB08650.1"/>
    <property type="molecule type" value="Genomic_DNA"/>
</dbReference>
<reference evidence="4 5" key="1">
    <citation type="submission" date="2011-11" db="EMBL/GenBank/DDBJ databases">
        <title>Whole genome shotgun sequence of Gordonia araii NBRC 100433.</title>
        <authorList>
            <person name="Yoshida Y."/>
            <person name="Hosoyama A."/>
            <person name="Tsuchikane K."/>
            <person name="Katsumata H."/>
            <person name="Yamazaki S."/>
            <person name="Fujita N."/>
        </authorList>
    </citation>
    <scope>NUCLEOTIDE SEQUENCE [LARGE SCALE GENOMIC DNA]</scope>
    <source>
        <strain evidence="4 5">NBRC 100433</strain>
    </source>
</reference>
<sequence length="236" mass="24844">MNREVQNLALLCLGLTVAKTVLDGTFERYVKPSMTPYLLISAAVLVALAVVAIVGDIRAGGPREEAHGHGHGSGRVLWLLCAPVLVVFFLVPPALVPTSTGTTANVAAAESVVFPPLPPGEVARLSVHEVVQRATQPDGGGLTGRQVSVDGYLLSRDGRAELAQVVIICCAADARTYRVEVTGRGATALGQRAAGTWWRAVGTVVDGSASEQRRRVPQLDVVSVREIAAPKNTYGY</sequence>
<evidence type="ECO:0000313" key="5">
    <source>
        <dbReference type="Proteomes" id="UP000035088"/>
    </source>
</evidence>
<dbReference type="RefSeq" id="WP_007320727.1">
    <property type="nucleotide sequence ID" value="NZ_BAEE01000013.1"/>
</dbReference>
<comment type="caution">
    <text evidence="4">The sequence shown here is derived from an EMBL/GenBank/DDBJ whole genome shotgun (WGS) entry which is preliminary data.</text>
</comment>
<evidence type="ECO:0000259" key="2">
    <source>
        <dbReference type="Pfam" id="PF09323"/>
    </source>
</evidence>
<feature type="domain" description="DUF1980" evidence="3">
    <location>
        <begin position="143"/>
        <end position="236"/>
    </location>
</feature>
<feature type="domain" description="DUF1980" evidence="2">
    <location>
        <begin position="6"/>
        <end position="106"/>
    </location>
</feature>
<feature type="transmembrane region" description="Helical" evidence="1">
    <location>
        <begin position="76"/>
        <end position="95"/>
    </location>
</feature>
<dbReference type="PANTHER" id="PTHR40047:SF1">
    <property type="entry name" value="UPF0703 PROTEIN YCGQ"/>
    <property type="match status" value="1"/>
</dbReference>
<keyword evidence="1" id="KW-1133">Transmembrane helix</keyword>
<gene>
    <name evidence="4" type="ORF">GOARA_013_00940</name>
</gene>
<organism evidence="4 5">
    <name type="scientific">Gordonia araii NBRC 100433</name>
    <dbReference type="NCBI Taxonomy" id="1073574"/>
    <lineage>
        <taxon>Bacteria</taxon>
        <taxon>Bacillati</taxon>
        <taxon>Actinomycetota</taxon>
        <taxon>Actinomycetes</taxon>
        <taxon>Mycobacteriales</taxon>
        <taxon>Gordoniaceae</taxon>
        <taxon>Gordonia</taxon>
    </lineage>
</organism>
<dbReference type="PANTHER" id="PTHR40047">
    <property type="entry name" value="UPF0703 PROTEIN YCGQ"/>
    <property type="match status" value="1"/>
</dbReference>
<evidence type="ECO:0000259" key="3">
    <source>
        <dbReference type="Pfam" id="PF21537"/>
    </source>
</evidence>
<dbReference type="InterPro" id="IPR015402">
    <property type="entry name" value="DUF1980"/>
</dbReference>
<keyword evidence="1" id="KW-0812">Transmembrane</keyword>
<dbReference type="AlphaFoldDB" id="G7GYH5"/>
<accession>G7GYH5</accession>
<dbReference type="InterPro" id="IPR048493">
    <property type="entry name" value="DUF1980_N"/>
</dbReference>
<dbReference type="STRING" id="1073574.GOARA_013_00940"/>
<dbReference type="Pfam" id="PF09323">
    <property type="entry name" value="DUF1980"/>
    <property type="match status" value="1"/>
</dbReference>
<evidence type="ECO:0000313" key="4">
    <source>
        <dbReference type="EMBL" id="GAB08650.1"/>
    </source>
</evidence>
<dbReference type="InterPro" id="IPR052955">
    <property type="entry name" value="UPF0703_membrane_permease"/>
</dbReference>
<keyword evidence="1" id="KW-0472">Membrane</keyword>
<dbReference type="Proteomes" id="UP000035088">
    <property type="component" value="Unassembled WGS sequence"/>
</dbReference>
<dbReference type="NCBIfam" id="TIGR03943">
    <property type="entry name" value="TIGR03943 family putative permease subunit"/>
    <property type="match status" value="1"/>
</dbReference>
<evidence type="ECO:0000256" key="1">
    <source>
        <dbReference type="SAM" id="Phobius"/>
    </source>
</evidence>
<dbReference type="Pfam" id="PF21537">
    <property type="entry name" value="DUF1980_C"/>
    <property type="match status" value="1"/>
</dbReference>
<evidence type="ECO:0008006" key="6">
    <source>
        <dbReference type="Google" id="ProtNLM"/>
    </source>
</evidence>
<feature type="transmembrane region" description="Helical" evidence="1">
    <location>
        <begin position="36"/>
        <end position="55"/>
    </location>
</feature>